<dbReference type="InterPro" id="IPR029098">
    <property type="entry name" value="Acetyltransf_C"/>
</dbReference>
<dbReference type="Gene3D" id="2.160.10.10">
    <property type="entry name" value="Hexapeptide repeat proteins"/>
    <property type="match status" value="1"/>
</dbReference>
<evidence type="ECO:0000256" key="2">
    <source>
        <dbReference type="ARBA" id="ARBA00022516"/>
    </source>
</evidence>
<dbReference type="PIRSF" id="PIRSF000456">
    <property type="entry name" value="UDP-GlcNAc_acltr"/>
    <property type="match status" value="1"/>
</dbReference>
<proteinExistence type="inferred from homology"/>
<dbReference type="GO" id="GO:0016020">
    <property type="term" value="C:membrane"/>
    <property type="evidence" value="ECO:0007669"/>
    <property type="project" value="GOC"/>
</dbReference>
<dbReference type="Pfam" id="PF13720">
    <property type="entry name" value="Acetyltransf_11"/>
    <property type="match status" value="1"/>
</dbReference>
<dbReference type="SUPFAM" id="SSF51161">
    <property type="entry name" value="Trimeric LpxA-like enzymes"/>
    <property type="match status" value="1"/>
</dbReference>
<evidence type="ECO:0000256" key="5">
    <source>
        <dbReference type="ARBA" id="ARBA00022737"/>
    </source>
</evidence>
<dbReference type="InterPro" id="IPR010137">
    <property type="entry name" value="Lipid_A_LpxA"/>
</dbReference>
<sequence>MATDIHPSAVIDPSAELGADVRIGPYVVIGADTKIGDGTWIESHVVIKSYTEMGKNNHIHPHAVIGGEPQHTAYKGEKTYTRLGDNNQIRECVTIHRGTVQGAQETVVGSNCMLMAYAHIAHDCVVGDNVIMANSVNLAGHVEVGRNVIISGMSAVQQFIRIGEYAFLGGASGYKLDVPPFMLAHGVRGMLFGPNLIGLKRNGFSTEACKALKKAYKIIFRSGLTREEGMAQAEKELPGIPEVERLTAFIREAKKGVTPDHKQRNCSESHDD</sequence>
<protein>
    <recommendedName>
        <fullName evidence="8">Acyl-[acyl-carrier-protein]--UDP-N-acetylglucosamine O-acyltransferase</fullName>
        <shortName evidence="8">UDP-N-acetylglucosamine acyltransferase</shortName>
        <ecNumber evidence="8">2.3.1.129</ecNumber>
    </recommendedName>
</protein>
<evidence type="ECO:0000256" key="3">
    <source>
        <dbReference type="ARBA" id="ARBA00022556"/>
    </source>
</evidence>
<evidence type="ECO:0000313" key="12">
    <source>
        <dbReference type="Proteomes" id="UP000428328"/>
    </source>
</evidence>
<dbReference type="HAMAP" id="MF_00387">
    <property type="entry name" value="LpxA"/>
    <property type="match status" value="1"/>
</dbReference>
<dbReference type="Pfam" id="PF00132">
    <property type="entry name" value="Hexapep"/>
    <property type="match status" value="1"/>
</dbReference>
<dbReference type="RefSeq" id="WP_158948936.1">
    <property type="nucleotide sequence ID" value="NZ_CP046400.1"/>
</dbReference>
<gene>
    <name evidence="8 11" type="primary">lpxA</name>
    <name evidence="11" type="ORF">GM415_13240</name>
</gene>
<comment type="similarity">
    <text evidence="8">Belongs to the transferase hexapeptide repeat family. LpxA subfamily.</text>
</comment>
<evidence type="ECO:0000313" key="11">
    <source>
        <dbReference type="EMBL" id="QGY41048.1"/>
    </source>
</evidence>
<dbReference type="EC" id="2.3.1.129" evidence="8"/>
<comment type="subcellular location">
    <subcellularLocation>
        <location evidence="8">Cytoplasm</location>
    </subcellularLocation>
</comment>
<dbReference type="PROSITE" id="PS00101">
    <property type="entry name" value="HEXAPEP_TRANSFERASES"/>
    <property type="match status" value="1"/>
</dbReference>
<reference evidence="11 12" key="1">
    <citation type="submission" date="2019-11" db="EMBL/GenBank/DDBJ databases">
        <authorList>
            <person name="Zheng R.K."/>
            <person name="Sun C.M."/>
        </authorList>
    </citation>
    <scope>NUCLEOTIDE SEQUENCE [LARGE SCALE GENOMIC DNA]</scope>
    <source>
        <strain evidence="11 12">SRB007</strain>
    </source>
</reference>
<dbReference type="InterPro" id="IPR018357">
    <property type="entry name" value="Hexapep_transf_CS"/>
</dbReference>
<dbReference type="KEGG" id="psel:GM415_13240"/>
<dbReference type="NCBIfam" id="TIGR01852">
    <property type="entry name" value="lipid_A_lpxA"/>
    <property type="match status" value="1"/>
</dbReference>
<keyword evidence="1 8" id="KW-0963">Cytoplasm</keyword>
<keyword evidence="3 8" id="KW-0441">Lipid A biosynthesis</keyword>
<dbReference type="AlphaFoldDB" id="A0A6I6JJB4"/>
<keyword evidence="7 8" id="KW-0012">Acyltransferase</keyword>
<dbReference type="Proteomes" id="UP000428328">
    <property type="component" value="Chromosome"/>
</dbReference>
<dbReference type="EMBL" id="CP046400">
    <property type="protein sequence ID" value="QGY41048.1"/>
    <property type="molecule type" value="Genomic_DNA"/>
</dbReference>
<dbReference type="UniPathway" id="UPA00359">
    <property type="reaction ID" value="UER00477"/>
</dbReference>
<dbReference type="GO" id="GO:0009245">
    <property type="term" value="P:lipid A biosynthetic process"/>
    <property type="evidence" value="ECO:0007669"/>
    <property type="project" value="UniProtKB-UniRule"/>
</dbReference>
<dbReference type="InterPro" id="IPR001451">
    <property type="entry name" value="Hexapep"/>
</dbReference>
<evidence type="ECO:0000256" key="7">
    <source>
        <dbReference type="ARBA" id="ARBA00023315"/>
    </source>
</evidence>
<dbReference type="InterPro" id="IPR011004">
    <property type="entry name" value="Trimer_LpxA-like_sf"/>
</dbReference>
<evidence type="ECO:0000259" key="10">
    <source>
        <dbReference type="Pfam" id="PF25087"/>
    </source>
</evidence>
<comment type="function">
    <text evidence="8">Involved in the biosynthesis of lipid A, a phosphorylated glycolipid that anchors the lipopolysaccharide to the outer membrane of the cell.</text>
</comment>
<keyword evidence="6 8" id="KW-0443">Lipid metabolism</keyword>
<dbReference type="GO" id="GO:0005737">
    <property type="term" value="C:cytoplasm"/>
    <property type="evidence" value="ECO:0007669"/>
    <property type="project" value="UniProtKB-SubCell"/>
</dbReference>
<dbReference type="PANTHER" id="PTHR43480">
    <property type="entry name" value="ACYL-[ACYL-CARRIER-PROTEIN]--UDP-N-ACETYLGLUCOSAMINE O-ACYLTRANSFERASE"/>
    <property type="match status" value="1"/>
</dbReference>
<feature type="domain" description="Mannose-1-phosphate guanyltransferase C-terminal" evidence="10">
    <location>
        <begin position="6"/>
        <end position="100"/>
    </location>
</feature>
<organism evidence="11 12">
    <name type="scientific">Pseudodesulfovibrio cashew</name>
    <dbReference type="NCBI Taxonomy" id="2678688"/>
    <lineage>
        <taxon>Bacteria</taxon>
        <taxon>Pseudomonadati</taxon>
        <taxon>Thermodesulfobacteriota</taxon>
        <taxon>Desulfovibrionia</taxon>
        <taxon>Desulfovibrionales</taxon>
        <taxon>Desulfovibrionaceae</taxon>
    </lineage>
</organism>
<comment type="pathway">
    <text evidence="8">Glycolipid biosynthesis; lipid IV(A) biosynthesis; lipid IV(A) from (3R)-3-hydroxytetradecanoyl-[acyl-carrier-protein] and UDP-N-acetyl-alpha-D-glucosamine: step 1/6.</text>
</comment>
<name>A0A6I6JJB4_9BACT</name>
<evidence type="ECO:0000256" key="6">
    <source>
        <dbReference type="ARBA" id="ARBA00023098"/>
    </source>
</evidence>
<dbReference type="InterPro" id="IPR037157">
    <property type="entry name" value="Acetyltransf_C_sf"/>
</dbReference>
<dbReference type="NCBIfam" id="NF003657">
    <property type="entry name" value="PRK05289.1"/>
    <property type="match status" value="1"/>
</dbReference>
<keyword evidence="2 8" id="KW-0444">Lipid biosynthesis</keyword>
<dbReference type="Pfam" id="PF25087">
    <property type="entry name" value="GMPPB_C"/>
    <property type="match status" value="1"/>
</dbReference>
<dbReference type="GO" id="GO:0008780">
    <property type="term" value="F:acyl-[acyl-carrier-protein]-UDP-N-acetylglucosamine O-acyltransferase activity"/>
    <property type="evidence" value="ECO:0007669"/>
    <property type="project" value="UniProtKB-UniRule"/>
</dbReference>
<dbReference type="Gene3D" id="1.20.1180.10">
    <property type="entry name" value="Udp N-acetylglucosamine O-acyltransferase, C-terminal domain"/>
    <property type="match status" value="1"/>
</dbReference>
<dbReference type="CDD" id="cd03351">
    <property type="entry name" value="LbH_UDP-GlcNAc_AT"/>
    <property type="match status" value="1"/>
</dbReference>
<evidence type="ECO:0000259" key="9">
    <source>
        <dbReference type="Pfam" id="PF13720"/>
    </source>
</evidence>
<dbReference type="PANTHER" id="PTHR43480:SF1">
    <property type="entry name" value="ACYL-[ACYL-CARRIER-PROTEIN]--UDP-N-ACETYLGLUCOSAMINE O-ACYLTRANSFERASE, MITOCHONDRIAL-RELATED"/>
    <property type="match status" value="1"/>
</dbReference>
<accession>A0A6I6JJB4</accession>
<evidence type="ECO:0000256" key="8">
    <source>
        <dbReference type="HAMAP-Rule" id="MF_00387"/>
    </source>
</evidence>
<evidence type="ECO:0000256" key="4">
    <source>
        <dbReference type="ARBA" id="ARBA00022679"/>
    </source>
</evidence>
<keyword evidence="4 8" id="KW-0808">Transferase</keyword>
<evidence type="ECO:0000256" key="1">
    <source>
        <dbReference type="ARBA" id="ARBA00022490"/>
    </source>
</evidence>
<keyword evidence="5 8" id="KW-0677">Repeat</keyword>
<comment type="subunit">
    <text evidence="8">Homotrimer.</text>
</comment>
<dbReference type="InterPro" id="IPR056729">
    <property type="entry name" value="GMPPB_C"/>
</dbReference>
<comment type="catalytic activity">
    <reaction evidence="8">
        <text>a (3R)-hydroxyacyl-[ACP] + UDP-N-acetyl-alpha-D-glucosamine = a UDP-3-O-[(3R)-3-hydroxyacyl]-N-acetyl-alpha-D-glucosamine + holo-[ACP]</text>
        <dbReference type="Rhea" id="RHEA:67812"/>
        <dbReference type="Rhea" id="RHEA-COMP:9685"/>
        <dbReference type="Rhea" id="RHEA-COMP:9945"/>
        <dbReference type="ChEBI" id="CHEBI:57705"/>
        <dbReference type="ChEBI" id="CHEBI:64479"/>
        <dbReference type="ChEBI" id="CHEBI:78827"/>
        <dbReference type="ChEBI" id="CHEBI:173225"/>
        <dbReference type="EC" id="2.3.1.129"/>
    </reaction>
</comment>
<keyword evidence="12" id="KW-1185">Reference proteome</keyword>
<feature type="domain" description="UDP N-acetylglucosamine O-acyltransferase C-terminal" evidence="9">
    <location>
        <begin position="177"/>
        <end position="257"/>
    </location>
</feature>